<dbReference type="GO" id="GO:0005886">
    <property type="term" value="C:plasma membrane"/>
    <property type="evidence" value="ECO:0007669"/>
    <property type="project" value="UniProtKB-SubCell"/>
</dbReference>
<keyword evidence="3" id="KW-1003">Cell membrane</keyword>
<protein>
    <submittedName>
        <fullName evidence="8">Unannotated protein</fullName>
    </submittedName>
</protein>
<proteinExistence type="predicted"/>
<dbReference type="InterPro" id="IPR052017">
    <property type="entry name" value="TSUP"/>
</dbReference>
<sequence>MALLYGCPMLEYLFIGLVGVVVGGINGMAGGASVISYPVLLATGMSPVSAAISNALGVTPANFFALISVRHKMRDYFREYRKLIIISIFCSATGAYLLLTVPPGVFEKMVPFLLLGASLTFLIKPKPDRGARHGLMEKIGIGASGLYCGYFGPGQGVMVIAVLARDIRRDPKTLNTAKNLIVGWTSLVSNIIYIFSGKAVWPAVIALVIGGSIGGTFGGRYAARMPASIYRALILSVGFGASAWLFKKYYFG</sequence>
<feature type="transmembrane region" description="Helical" evidence="7">
    <location>
        <begin position="176"/>
        <end position="196"/>
    </location>
</feature>
<dbReference type="AlphaFoldDB" id="A0A6J6B2I5"/>
<evidence type="ECO:0000256" key="7">
    <source>
        <dbReference type="SAM" id="Phobius"/>
    </source>
</evidence>
<reference evidence="8" key="1">
    <citation type="submission" date="2020-05" db="EMBL/GenBank/DDBJ databases">
        <authorList>
            <person name="Chiriac C."/>
            <person name="Salcher M."/>
            <person name="Ghai R."/>
            <person name="Kavagutti S V."/>
        </authorList>
    </citation>
    <scope>NUCLEOTIDE SEQUENCE</scope>
</reference>
<keyword evidence="2" id="KW-0813">Transport</keyword>
<dbReference type="PANTHER" id="PTHR30269">
    <property type="entry name" value="TRANSMEMBRANE PROTEIN YFCA"/>
    <property type="match status" value="1"/>
</dbReference>
<evidence type="ECO:0000256" key="2">
    <source>
        <dbReference type="ARBA" id="ARBA00022448"/>
    </source>
</evidence>
<keyword evidence="6 7" id="KW-0472">Membrane</keyword>
<feature type="transmembrane region" description="Helical" evidence="7">
    <location>
        <begin position="144"/>
        <end position="164"/>
    </location>
</feature>
<evidence type="ECO:0000256" key="1">
    <source>
        <dbReference type="ARBA" id="ARBA00004651"/>
    </source>
</evidence>
<evidence type="ECO:0000313" key="8">
    <source>
        <dbReference type="EMBL" id="CAB4533181.1"/>
    </source>
</evidence>
<evidence type="ECO:0000256" key="6">
    <source>
        <dbReference type="ARBA" id="ARBA00023136"/>
    </source>
</evidence>
<gene>
    <name evidence="8" type="ORF">UFOPK1412_00178</name>
</gene>
<dbReference type="InterPro" id="IPR002781">
    <property type="entry name" value="TM_pro_TauE-like"/>
</dbReference>
<evidence type="ECO:0000256" key="4">
    <source>
        <dbReference type="ARBA" id="ARBA00022692"/>
    </source>
</evidence>
<evidence type="ECO:0000256" key="3">
    <source>
        <dbReference type="ARBA" id="ARBA00022475"/>
    </source>
</evidence>
<feature type="transmembrane region" description="Helical" evidence="7">
    <location>
        <begin position="80"/>
        <end position="99"/>
    </location>
</feature>
<feature type="transmembrane region" description="Helical" evidence="7">
    <location>
        <begin position="48"/>
        <end position="68"/>
    </location>
</feature>
<name>A0A6J6B2I5_9ZZZZ</name>
<dbReference type="PANTHER" id="PTHR30269:SF0">
    <property type="entry name" value="MEMBRANE TRANSPORTER PROTEIN YFCA-RELATED"/>
    <property type="match status" value="1"/>
</dbReference>
<keyword evidence="5 7" id="KW-1133">Transmembrane helix</keyword>
<keyword evidence="4 7" id="KW-0812">Transmembrane</keyword>
<dbReference type="EMBL" id="CAEZSI010000014">
    <property type="protein sequence ID" value="CAB4533181.1"/>
    <property type="molecule type" value="Genomic_DNA"/>
</dbReference>
<organism evidence="8">
    <name type="scientific">freshwater metagenome</name>
    <dbReference type="NCBI Taxonomy" id="449393"/>
    <lineage>
        <taxon>unclassified sequences</taxon>
        <taxon>metagenomes</taxon>
        <taxon>ecological metagenomes</taxon>
    </lineage>
</organism>
<accession>A0A6J6B2I5</accession>
<feature type="transmembrane region" description="Helical" evidence="7">
    <location>
        <begin position="12"/>
        <end position="36"/>
    </location>
</feature>
<evidence type="ECO:0000256" key="5">
    <source>
        <dbReference type="ARBA" id="ARBA00022989"/>
    </source>
</evidence>
<comment type="subcellular location">
    <subcellularLocation>
        <location evidence="1">Cell membrane</location>
        <topology evidence="1">Multi-pass membrane protein</topology>
    </subcellularLocation>
</comment>
<dbReference type="Pfam" id="PF01925">
    <property type="entry name" value="TauE"/>
    <property type="match status" value="1"/>
</dbReference>
<feature type="transmembrane region" description="Helical" evidence="7">
    <location>
        <begin position="203"/>
        <end position="223"/>
    </location>
</feature>
<feature type="transmembrane region" description="Helical" evidence="7">
    <location>
        <begin position="229"/>
        <end position="246"/>
    </location>
</feature>